<dbReference type="Proteomes" id="UP000030848">
    <property type="component" value="Unassembled WGS sequence"/>
</dbReference>
<dbReference type="EMBL" id="JRZE01000006">
    <property type="protein sequence ID" value="KHF43347.1"/>
    <property type="molecule type" value="Genomic_DNA"/>
</dbReference>
<protein>
    <submittedName>
        <fullName evidence="2">Uncharacterized protein</fullName>
    </submittedName>
</protein>
<dbReference type="AlphaFoldDB" id="A0A837D6S3"/>
<accession>A0A837D6S3</accession>
<comment type="caution">
    <text evidence="2">The sequence shown here is derived from an EMBL/GenBank/DDBJ whole genome shotgun (WGS) entry which is preliminary data.</text>
</comment>
<sequence>MDRNLAHFDRVWHVRIPFRTDRIGSNVSRRSSRSRTDTCRGRSVGGTAGTAAACRFLSW</sequence>
<evidence type="ECO:0000313" key="2">
    <source>
        <dbReference type="EMBL" id="KHF43347.1"/>
    </source>
</evidence>
<name>A0A837D6S3_9PSEU</name>
<organism evidence="2 3">
    <name type="scientific">Saccharomonospora viridis</name>
    <dbReference type="NCBI Taxonomy" id="1852"/>
    <lineage>
        <taxon>Bacteria</taxon>
        <taxon>Bacillati</taxon>
        <taxon>Actinomycetota</taxon>
        <taxon>Actinomycetes</taxon>
        <taxon>Pseudonocardiales</taxon>
        <taxon>Pseudonocardiaceae</taxon>
        <taxon>Saccharomonospora</taxon>
    </lineage>
</organism>
<evidence type="ECO:0000256" key="1">
    <source>
        <dbReference type="SAM" id="MobiDB-lite"/>
    </source>
</evidence>
<feature type="region of interest" description="Disordered" evidence="1">
    <location>
        <begin position="25"/>
        <end position="46"/>
    </location>
</feature>
<reference evidence="2 3" key="1">
    <citation type="submission" date="2014-10" db="EMBL/GenBank/DDBJ databases">
        <title>Genome sequence of Micropolyspora internatus JCM3315.</title>
        <authorList>
            <person name="Shin S.-K."/>
            <person name="Yi H."/>
        </authorList>
    </citation>
    <scope>NUCLEOTIDE SEQUENCE [LARGE SCALE GENOMIC DNA]</scope>
    <source>
        <strain evidence="2 3">JCM 3315</strain>
    </source>
</reference>
<proteinExistence type="predicted"/>
<gene>
    <name evidence="2" type="ORF">MINT15_35490</name>
</gene>
<evidence type="ECO:0000313" key="3">
    <source>
        <dbReference type="Proteomes" id="UP000030848"/>
    </source>
</evidence>